<name>A0A972SMN9_9BURK</name>
<organism evidence="2 3">
    <name type="scientific">Paraburkholderia elongata</name>
    <dbReference type="NCBI Taxonomy" id="2675747"/>
    <lineage>
        <taxon>Bacteria</taxon>
        <taxon>Pseudomonadati</taxon>
        <taxon>Pseudomonadota</taxon>
        <taxon>Betaproteobacteria</taxon>
        <taxon>Burkholderiales</taxon>
        <taxon>Burkholderiaceae</taxon>
        <taxon>Paraburkholderia</taxon>
    </lineage>
</organism>
<keyword evidence="3" id="KW-1185">Reference proteome</keyword>
<sequence length="87" mass="9763">MVAVIIEYRKDGCDDRLREGKLLLFESARVDAAFGIESENGKRAPNDVHRVSRHKLYHDAGHSRSLPRKNGQTVACRISQHPVKPSA</sequence>
<dbReference type="Proteomes" id="UP000655523">
    <property type="component" value="Unassembled WGS sequence"/>
</dbReference>
<gene>
    <name evidence="2" type="ORF">GNZ13_39415</name>
</gene>
<accession>A0A972SMN9</accession>
<evidence type="ECO:0000313" key="3">
    <source>
        <dbReference type="Proteomes" id="UP000655523"/>
    </source>
</evidence>
<feature type="region of interest" description="Disordered" evidence="1">
    <location>
        <begin position="59"/>
        <end position="87"/>
    </location>
</feature>
<proteinExistence type="predicted"/>
<evidence type="ECO:0000313" key="2">
    <source>
        <dbReference type="EMBL" id="NPT60464.1"/>
    </source>
</evidence>
<comment type="caution">
    <text evidence="2">The sequence shown here is derived from an EMBL/GenBank/DDBJ whole genome shotgun (WGS) entry which is preliminary data.</text>
</comment>
<dbReference type="EMBL" id="WOEZ01000222">
    <property type="protein sequence ID" value="NPT60464.1"/>
    <property type="molecule type" value="Genomic_DNA"/>
</dbReference>
<dbReference type="AlphaFoldDB" id="A0A972SMN9"/>
<evidence type="ECO:0000256" key="1">
    <source>
        <dbReference type="SAM" id="MobiDB-lite"/>
    </source>
</evidence>
<reference evidence="2 3" key="1">
    <citation type="submission" date="2019-11" db="EMBL/GenBank/DDBJ databases">
        <title>Metabolism of dissolved organic matter in forest soils.</title>
        <authorList>
            <person name="Cyle K.T."/>
            <person name="Wilhelm R.C."/>
            <person name="Martinez C.E."/>
        </authorList>
    </citation>
    <scope>NUCLEOTIDE SEQUENCE [LARGE SCALE GENOMIC DNA]</scope>
    <source>
        <strain evidence="2 3">5N</strain>
    </source>
</reference>
<protein>
    <submittedName>
        <fullName evidence="2">Uncharacterized protein</fullName>
    </submittedName>
</protein>